<comment type="subcellular location">
    <subcellularLocation>
        <location evidence="3">Cytoplasm</location>
    </subcellularLocation>
</comment>
<keyword evidence="5" id="KW-1185">Reference proteome</keyword>
<dbReference type="Gene3D" id="3.90.950.10">
    <property type="match status" value="1"/>
</dbReference>
<dbReference type="InterPro" id="IPR003697">
    <property type="entry name" value="Maf-like"/>
</dbReference>
<accession>A0A0B2AHL1</accession>
<dbReference type="GO" id="GO:0005737">
    <property type="term" value="C:cytoplasm"/>
    <property type="evidence" value="ECO:0007669"/>
    <property type="project" value="UniProtKB-SubCell"/>
</dbReference>
<dbReference type="CDD" id="cd00555">
    <property type="entry name" value="Maf"/>
    <property type="match status" value="1"/>
</dbReference>
<dbReference type="OrthoDB" id="3527985at2"/>
<dbReference type="EC" id="3.6.1.9" evidence="3"/>
<comment type="similarity">
    <text evidence="3">Belongs to the Maf family.</text>
</comment>
<dbReference type="InterPro" id="IPR029001">
    <property type="entry name" value="ITPase-like_fam"/>
</dbReference>
<dbReference type="AlphaFoldDB" id="A0A0B2AHL1"/>
<dbReference type="RefSeq" id="WP_043126500.1">
    <property type="nucleotide sequence ID" value="NZ_JTDL01000144.1"/>
</dbReference>
<organism evidence="4 5">
    <name type="scientific">Sinomonas humi</name>
    <dbReference type="NCBI Taxonomy" id="1338436"/>
    <lineage>
        <taxon>Bacteria</taxon>
        <taxon>Bacillati</taxon>
        <taxon>Actinomycetota</taxon>
        <taxon>Actinomycetes</taxon>
        <taxon>Micrococcales</taxon>
        <taxon>Micrococcaceae</taxon>
        <taxon>Sinomonas</taxon>
    </lineage>
</organism>
<comment type="catalytic activity">
    <reaction evidence="3">
        <text>a 2'-deoxyribonucleoside 5'-triphosphate + H2O = a 2'-deoxyribonucleoside 5'-phosphate + diphosphate + H(+)</text>
        <dbReference type="Rhea" id="RHEA:44644"/>
        <dbReference type="ChEBI" id="CHEBI:15377"/>
        <dbReference type="ChEBI" id="CHEBI:15378"/>
        <dbReference type="ChEBI" id="CHEBI:33019"/>
        <dbReference type="ChEBI" id="CHEBI:61560"/>
        <dbReference type="ChEBI" id="CHEBI:65317"/>
        <dbReference type="EC" id="3.6.1.9"/>
    </reaction>
</comment>
<gene>
    <name evidence="4" type="ORF">LK10_17410</name>
</gene>
<comment type="caution">
    <text evidence="3">Lacks conserved residue(s) required for the propagation of feature annotation.</text>
</comment>
<dbReference type="PIRSF" id="PIRSF006305">
    <property type="entry name" value="Maf"/>
    <property type="match status" value="1"/>
</dbReference>
<dbReference type="SUPFAM" id="SSF52972">
    <property type="entry name" value="ITPase-like"/>
    <property type="match status" value="1"/>
</dbReference>
<keyword evidence="3" id="KW-0546">Nucleotide metabolism</keyword>
<dbReference type="Pfam" id="PF02545">
    <property type="entry name" value="Maf"/>
    <property type="match status" value="1"/>
</dbReference>
<dbReference type="EMBL" id="JTDL01000144">
    <property type="protein sequence ID" value="KHL01243.1"/>
    <property type="molecule type" value="Genomic_DNA"/>
</dbReference>
<reference evidence="4 5" key="1">
    <citation type="submission" date="2014-09" db="EMBL/GenBank/DDBJ databases">
        <title>Genome sequence of Sinomonas sp. MUSC 117.</title>
        <authorList>
            <person name="Lee L.-H."/>
        </authorList>
    </citation>
    <scope>NUCLEOTIDE SEQUENCE [LARGE SCALE GENOMIC DNA]</scope>
    <source>
        <strain evidence="4 5">MUSC 117</strain>
    </source>
</reference>
<dbReference type="PANTHER" id="PTHR43213:SF5">
    <property type="entry name" value="BIFUNCTIONAL DTTP_UTP PYROPHOSPHATASE_METHYLTRANSFERASE PROTEIN-RELATED"/>
    <property type="match status" value="1"/>
</dbReference>
<comment type="caution">
    <text evidence="4">The sequence shown here is derived from an EMBL/GenBank/DDBJ whole genome shotgun (WGS) entry which is preliminary data.</text>
</comment>
<proteinExistence type="inferred from homology"/>
<dbReference type="NCBIfam" id="TIGR00172">
    <property type="entry name" value="maf"/>
    <property type="match status" value="1"/>
</dbReference>
<comment type="cofactor">
    <cofactor evidence="1 3">
        <name>a divalent metal cation</name>
        <dbReference type="ChEBI" id="CHEBI:60240"/>
    </cofactor>
</comment>
<dbReference type="GO" id="GO:0047429">
    <property type="term" value="F:nucleoside triphosphate diphosphatase activity"/>
    <property type="evidence" value="ECO:0007669"/>
    <property type="project" value="UniProtKB-EC"/>
</dbReference>
<keyword evidence="2 3" id="KW-0378">Hydrolase</keyword>
<dbReference type="Proteomes" id="UP000030982">
    <property type="component" value="Unassembled WGS sequence"/>
</dbReference>
<dbReference type="GO" id="GO:0009117">
    <property type="term" value="P:nucleotide metabolic process"/>
    <property type="evidence" value="ECO:0007669"/>
    <property type="project" value="UniProtKB-KW"/>
</dbReference>
<dbReference type="PANTHER" id="PTHR43213">
    <property type="entry name" value="BIFUNCTIONAL DTTP/UTP PYROPHOSPHATASE/METHYLTRANSFERASE PROTEIN-RELATED"/>
    <property type="match status" value="1"/>
</dbReference>
<comment type="catalytic activity">
    <reaction evidence="3">
        <text>a ribonucleoside 5'-triphosphate + H2O = a ribonucleoside 5'-phosphate + diphosphate + H(+)</text>
        <dbReference type="Rhea" id="RHEA:23996"/>
        <dbReference type="ChEBI" id="CHEBI:15377"/>
        <dbReference type="ChEBI" id="CHEBI:15378"/>
        <dbReference type="ChEBI" id="CHEBI:33019"/>
        <dbReference type="ChEBI" id="CHEBI:58043"/>
        <dbReference type="ChEBI" id="CHEBI:61557"/>
        <dbReference type="EC" id="3.6.1.9"/>
    </reaction>
</comment>
<sequence>MAPLVLASKSPARTKLLTEAGIPHRIVLSSVDEEAVAAAHPDATPGETALLLARAKAEAVATLPEAEGALVLGCDSVFEFDGEALGKPYTAEVAIERLRAMSGRTGTLHTGHWLVDCRDGVLSDEGELSSALVEFTVMSDDEIAAYVATGEPLHCAGSFTIDGFGGAFLARVEGDPHTVIGLSISTLRSLLARAGVAVTDFWRPAVVAR</sequence>
<protein>
    <recommendedName>
        <fullName evidence="3">Nucleoside triphosphate pyrophosphatase</fullName>
        <ecNumber evidence="3">3.6.1.9</ecNumber>
    </recommendedName>
    <alternativeName>
        <fullName evidence="3">Nucleotide pyrophosphatase</fullName>
        <shortName evidence="3">Nucleotide PPase</shortName>
    </alternativeName>
</protein>
<feature type="active site" description="Proton acceptor" evidence="3">
    <location>
        <position position="75"/>
    </location>
</feature>
<evidence type="ECO:0000256" key="1">
    <source>
        <dbReference type="ARBA" id="ARBA00001968"/>
    </source>
</evidence>
<evidence type="ECO:0000313" key="4">
    <source>
        <dbReference type="EMBL" id="KHL01243.1"/>
    </source>
</evidence>
<comment type="function">
    <text evidence="3">Nucleoside triphosphate pyrophosphatase. May have a dual role in cell division arrest and in preventing the incorporation of modified nucleotides into cellular nucleic acids.</text>
</comment>
<evidence type="ECO:0000256" key="2">
    <source>
        <dbReference type="ARBA" id="ARBA00022801"/>
    </source>
</evidence>
<keyword evidence="3" id="KW-0963">Cytoplasm</keyword>
<evidence type="ECO:0000256" key="3">
    <source>
        <dbReference type="HAMAP-Rule" id="MF_00528"/>
    </source>
</evidence>
<dbReference type="HAMAP" id="MF_00528">
    <property type="entry name" value="Maf"/>
    <property type="match status" value="1"/>
</dbReference>
<name>A0A0B2AHL1_9MICC</name>
<dbReference type="STRING" id="1338436.LK10_17410"/>
<evidence type="ECO:0000313" key="5">
    <source>
        <dbReference type="Proteomes" id="UP000030982"/>
    </source>
</evidence>